<keyword evidence="2" id="KW-0472">Membrane</keyword>
<dbReference type="SMART" id="SM00028">
    <property type="entry name" value="TPR"/>
    <property type="match status" value="3"/>
</dbReference>
<dbReference type="PROSITE" id="PS50005">
    <property type="entry name" value="TPR"/>
    <property type="match status" value="1"/>
</dbReference>
<dbReference type="Gene3D" id="1.25.40.10">
    <property type="entry name" value="Tetratricopeptide repeat domain"/>
    <property type="match status" value="2"/>
</dbReference>
<dbReference type="EMBL" id="VIFM01000003">
    <property type="protein sequence ID" value="TQF17768.1"/>
    <property type="molecule type" value="Genomic_DNA"/>
</dbReference>
<keyword evidence="2" id="KW-1133">Transmembrane helix</keyword>
<reference evidence="4 5" key="1">
    <citation type="submission" date="2019-06" db="EMBL/GenBank/DDBJ databases">
        <authorList>
            <person name="Livingstone P."/>
            <person name="Whitworth D."/>
        </authorList>
    </citation>
    <scope>NUCLEOTIDE SEQUENCE [LARGE SCALE GENOMIC DNA]</scope>
    <source>
        <strain evidence="4 5">AM401</strain>
    </source>
</reference>
<dbReference type="Pfam" id="PF12770">
    <property type="entry name" value="CHAT"/>
    <property type="match status" value="1"/>
</dbReference>
<sequence length="915" mass="99311">MDDGSWSWIPRPRWAALVVVVGVAGAAAVVAGVRSRQRSEPVSPELFLTGAPVRTLEARVSYPGADVHRPYGPLRSGDAGGPTPAPLRELARLEAEGDMQGLAAAYLVRRDTELAAPYLATAGTSPDVDSDRAIMALDQGDSATALALLEGVLTARPTHAQALWNRALVLRDLELWALAALSFDAVAALGEPGWAVEARTRADAARARLMSTEDWRKPSALGQALVTQGEPVSAEVLQAHPGIFRMFLYEAIRAAPSLERLHALESVATVLDARDGGTVLRDALRWASGRDFHVRAPLARRYLELYRTHEVAGGLAAFLDELRRAGELDLYLGALVREGKVAERLDELTPLVARLGDPWFTLLLEHERARVAISRGELLQAEQHLLAAAALCQEHPLGYRCIPIESDLGDLYRQLHRLAESHRHLQAARALYRTDPRWGEAQLLLHLGQLARYQGDGAQARAYLEEALAQRPEDCTIRHFVRSNDALALLGNLSVAPARERMREALSCKTPLLLSGAKTLADLARLGPDPEQDARLVAGMSERRQQGTLTPGEAALLTHIEGRFLVEQDRVRGEALLRRSIAEAQRLPSTSVDARKARAYSYTSLLFAAARAGESEQAFRLFGEELGGPLPERCVLAVTVDVERTLVLARGPEGQLVEHHDASRRAPLDEELQGLVPESVTTMLRACPAVEVVARPPLHGRAGLLPEDVAWAYHVVRPGPAVPAPSMGRRLVVAEVQAPASLGLPALGGWAGLPGDDATMLLGRQATPSRVLDAMADATQIEVHAHGLMNPDVSEASLLVLSPESNGRYALTAGEVRATKLRGQPLVILAACRAAHGVTWTYERFSLPVAFLDAGARTVLAATVDVPDAEAGPFFNAVRERIQRGERAANALRDVRMTWMRRDPRSWVRSVLVFE</sequence>
<evidence type="ECO:0000256" key="1">
    <source>
        <dbReference type="PROSITE-ProRule" id="PRU00339"/>
    </source>
</evidence>
<dbReference type="SUPFAM" id="SSF48452">
    <property type="entry name" value="TPR-like"/>
    <property type="match status" value="2"/>
</dbReference>
<dbReference type="InterPro" id="IPR019734">
    <property type="entry name" value="TPR_rpt"/>
</dbReference>
<dbReference type="InterPro" id="IPR011990">
    <property type="entry name" value="TPR-like_helical_dom_sf"/>
</dbReference>
<proteinExistence type="predicted"/>
<evidence type="ECO:0000256" key="2">
    <source>
        <dbReference type="SAM" id="Phobius"/>
    </source>
</evidence>
<evidence type="ECO:0000313" key="4">
    <source>
        <dbReference type="EMBL" id="TQF17768.1"/>
    </source>
</evidence>
<gene>
    <name evidence="4" type="ORF">FJV41_01055</name>
</gene>
<dbReference type="OrthoDB" id="5526017at2"/>
<accession>A0A540X9G8</accession>
<dbReference type="InterPro" id="IPR024983">
    <property type="entry name" value="CHAT_dom"/>
</dbReference>
<dbReference type="RefSeq" id="WP_141640489.1">
    <property type="nucleotide sequence ID" value="NZ_VIFM01000003.1"/>
</dbReference>
<evidence type="ECO:0000259" key="3">
    <source>
        <dbReference type="Pfam" id="PF12770"/>
    </source>
</evidence>
<keyword evidence="5" id="KW-1185">Reference proteome</keyword>
<dbReference type="AlphaFoldDB" id="A0A540X9G8"/>
<feature type="transmembrane region" description="Helical" evidence="2">
    <location>
        <begin position="14"/>
        <end position="33"/>
    </location>
</feature>
<feature type="domain" description="CHAT" evidence="3">
    <location>
        <begin position="618"/>
        <end position="904"/>
    </location>
</feature>
<comment type="caution">
    <text evidence="4">The sequence shown here is derived from an EMBL/GenBank/DDBJ whole genome shotgun (WGS) entry which is preliminary data.</text>
</comment>
<keyword evidence="2" id="KW-0812">Transmembrane</keyword>
<protein>
    <submittedName>
        <fullName evidence="4">CHAT domain-containing protein</fullName>
    </submittedName>
</protein>
<keyword evidence="1" id="KW-0802">TPR repeat</keyword>
<dbReference type="Proteomes" id="UP000315369">
    <property type="component" value="Unassembled WGS sequence"/>
</dbReference>
<organism evidence="4 5">
    <name type="scientific">Myxococcus llanfairpwllgwyngyllgogerychwyrndrobwllllantysiliogogogochensis</name>
    <dbReference type="NCBI Taxonomy" id="2590453"/>
    <lineage>
        <taxon>Bacteria</taxon>
        <taxon>Pseudomonadati</taxon>
        <taxon>Myxococcota</taxon>
        <taxon>Myxococcia</taxon>
        <taxon>Myxococcales</taxon>
        <taxon>Cystobacterineae</taxon>
        <taxon>Myxococcaceae</taxon>
        <taxon>Myxococcus</taxon>
    </lineage>
</organism>
<feature type="repeat" description="TPR" evidence="1">
    <location>
        <begin position="441"/>
        <end position="474"/>
    </location>
</feature>
<evidence type="ECO:0000313" key="5">
    <source>
        <dbReference type="Proteomes" id="UP000315369"/>
    </source>
</evidence>
<name>A0A540X9G8_9BACT</name>